<proteinExistence type="predicted"/>
<organism evidence="1">
    <name type="scientific">hydrothermal vent metagenome</name>
    <dbReference type="NCBI Taxonomy" id="652676"/>
    <lineage>
        <taxon>unclassified sequences</taxon>
        <taxon>metagenomes</taxon>
        <taxon>ecological metagenomes</taxon>
    </lineage>
</organism>
<dbReference type="InterPro" id="IPR021363">
    <property type="entry name" value="DUF2835"/>
</dbReference>
<name>A0A3B0YA40_9ZZZZ</name>
<dbReference type="EMBL" id="UOFK01000039">
    <property type="protein sequence ID" value="VAW73670.1"/>
    <property type="molecule type" value="Genomic_DNA"/>
</dbReference>
<reference evidence="1" key="1">
    <citation type="submission" date="2018-06" db="EMBL/GenBank/DDBJ databases">
        <authorList>
            <person name="Zhirakovskaya E."/>
        </authorList>
    </citation>
    <scope>NUCLEOTIDE SEQUENCE</scope>
</reference>
<protein>
    <recommendedName>
        <fullName evidence="2">DUF2835 domain-containing protein</fullName>
    </recommendedName>
</protein>
<sequence length="77" mass="8768">MANKTYIFALDIDAEAYRRLYAGQVKDVLARATNGQNVRFPASALRCFVSHDGVQGVFEIEVSDDNRLLELRRKNHL</sequence>
<accession>A0A3B0YA40</accession>
<evidence type="ECO:0008006" key="2">
    <source>
        <dbReference type="Google" id="ProtNLM"/>
    </source>
</evidence>
<dbReference type="Pfam" id="PF11197">
    <property type="entry name" value="DUF2835"/>
    <property type="match status" value="1"/>
</dbReference>
<dbReference type="AlphaFoldDB" id="A0A3B0YA40"/>
<gene>
    <name evidence="1" type="ORF">MNBD_GAMMA13-383</name>
</gene>
<evidence type="ECO:0000313" key="1">
    <source>
        <dbReference type="EMBL" id="VAW73670.1"/>
    </source>
</evidence>